<evidence type="ECO:0000313" key="2">
    <source>
        <dbReference type="EMBL" id="GGH68048.1"/>
    </source>
</evidence>
<gene>
    <name evidence="2" type="ORF">GCM10007362_01660</name>
</gene>
<protein>
    <recommendedName>
        <fullName evidence="4">Sugar ABC transporter permease</fullName>
    </recommendedName>
</protein>
<dbReference type="Proteomes" id="UP000605427">
    <property type="component" value="Unassembled WGS sequence"/>
</dbReference>
<evidence type="ECO:0000256" key="1">
    <source>
        <dbReference type="SAM" id="Phobius"/>
    </source>
</evidence>
<organism evidence="2 3">
    <name type="scientific">Saccharibacillus endophyticus</name>
    <dbReference type="NCBI Taxonomy" id="2060666"/>
    <lineage>
        <taxon>Bacteria</taxon>
        <taxon>Bacillati</taxon>
        <taxon>Bacillota</taxon>
        <taxon>Bacilli</taxon>
        <taxon>Bacillales</taxon>
        <taxon>Paenibacillaceae</taxon>
        <taxon>Saccharibacillus</taxon>
    </lineage>
</organism>
<keyword evidence="3" id="KW-1185">Reference proteome</keyword>
<dbReference type="EMBL" id="BMDD01000001">
    <property type="protein sequence ID" value="GGH68048.1"/>
    <property type="molecule type" value="Genomic_DNA"/>
</dbReference>
<sequence length="43" mass="4529">MQHGIFGGVGSAGMQLSIASISILILLSLSILLSLKLYARQDI</sequence>
<evidence type="ECO:0008006" key="4">
    <source>
        <dbReference type="Google" id="ProtNLM"/>
    </source>
</evidence>
<evidence type="ECO:0000313" key="3">
    <source>
        <dbReference type="Proteomes" id="UP000605427"/>
    </source>
</evidence>
<proteinExistence type="predicted"/>
<keyword evidence="1" id="KW-0472">Membrane</keyword>
<reference evidence="3" key="1">
    <citation type="journal article" date="2019" name="Int. J. Syst. Evol. Microbiol.">
        <title>The Global Catalogue of Microorganisms (GCM) 10K type strain sequencing project: providing services to taxonomists for standard genome sequencing and annotation.</title>
        <authorList>
            <consortium name="The Broad Institute Genomics Platform"/>
            <consortium name="The Broad Institute Genome Sequencing Center for Infectious Disease"/>
            <person name="Wu L."/>
            <person name="Ma J."/>
        </authorList>
    </citation>
    <scope>NUCLEOTIDE SEQUENCE [LARGE SCALE GENOMIC DNA]</scope>
    <source>
        <strain evidence="3">CCM 8702</strain>
    </source>
</reference>
<feature type="transmembrane region" description="Helical" evidence="1">
    <location>
        <begin position="12"/>
        <end position="35"/>
    </location>
</feature>
<keyword evidence="1" id="KW-0812">Transmembrane</keyword>
<comment type="caution">
    <text evidence="2">The sequence shown here is derived from an EMBL/GenBank/DDBJ whole genome shotgun (WGS) entry which is preliminary data.</text>
</comment>
<accession>A0ABQ1ZJ86</accession>
<dbReference type="RefSeq" id="WP_268239411.1">
    <property type="nucleotide sequence ID" value="NZ_BMDD01000001.1"/>
</dbReference>
<keyword evidence="1" id="KW-1133">Transmembrane helix</keyword>
<name>A0ABQ1ZJ86_9BACL</name>